<dbReference type="Proteomes" id="UP000015104">
    <property type="component" value="Unassembled WGS sequence"/>
</dbReference>
<protein>
    <submittedName>
        <fullName evidence="1">Uncharacterized protein</fullName>
    </submittedName>
</protein>
<reference evidence="2" key="1">
    <citation type="submission" date="2011-08" db="EMBL/GenBank/DDBJ databases">
        <authorList>
            <person name="Rombauts S."/>
        </authorList>
    </citation>
    <scope>NUCLEOTIDE SEQUENCE</scope>
    <source>
        <strain evidence="2">London</strain>
    </source>
</reference>
<accession>T1K639</accession>
<dbReference type="AlphaFoldDB" id="T1K639"/>
<keyword evidence="2" id="KW-1185">Reference proteome</keyword>
<evidence type="ECO:0000313" key="1">
    <source>
        <dbReference type="EnsemblMetazoa" id="tetur05g08510.1"/>
    </source>
</evidence>
<reference evidence="1" key="2">
    <citation type="submission" date="2015-06" db="UniProtKB">
        <authorList>
            <consortium name="EnsemblMetazoa"/>
        </authorList>
    </citation>
    <scope>IDENTIFICATION</scope>
</reference>
<dbReference type="EnsemblMetazoa" id="tetur05g08510.1">
    <property type="protein sequence ID" value="tetur05g08510.1"/>
    <property type="gene ID" value="tetur05g08510"/>
</dbReference>
<evidence type="ECO:0000313" key="2">
    <source>
        <dbReference type="Proteomes" id="UP000015104"/>
    </source>
</evidence>
<name>T1K639_TETUR</name>
<sequence>MMSGEPAMGYSRDGCARVSSLMSRCFDAYAKDPESDARCFDYLENMRKCCADYGSISTTCRGFLAERRKIEQPDHLALETIKRSTMIDKFEDKVRFSPADNFSVPLM</sequence>
<dbReference type="EMBL" id="CAEY01001592">
    <property type="status" value="NOT_ANNOTATED_CDS"/>
    <property type="molecule type" value="Genomic_DNA"/>
</dbReference>
<proteinExistence type="predicted"/>
<dbReference type="HOGENOM" id="CLU_2213238_0_0_1"/>
<organism evidence="1 2">
    <name type="scientific">Tetranychus urticae</name>
    <name type="common">Two-spotted spider mite</name>
    <dbReference type="NCBI Taxonomy" id="32264"/>
    <lineage>
        <taxon>Eukaryota</taxon>
        <taxon>Metazoa</taxon>
        <taxon>Ecdysozoa</taxon>
        <taxon>Arthropoda</taxon>
        <taxon>Chelicerata</taxon>
        <taxon>Arachnida</taxon>
        <taxon>Acari</taxon>
        <taxon>Acariformes</taxon>
        <taxon>Trombidiformes</taxon>
        <taxon>Prostigmata</taxon>
        <taxon>Eleutherengona</taxon>
        <taxon>Raphignathae</taxon>
        <taxon>Tetranychoidea</taxon>
        <taxon>Tetranychidae</taxon>
        <taxon>Tetranychus</taxon>
    </lineage>
</organism>